<comment type="caution">
    <text evidence="1">The sequence shown here is derived from an EMBL/GenBank/DDBJ whole genome shotgun (WGS) entry which is preliminary data.</text>
</comment>
<organism evidence="1 2">
    <name type="scientific">Popillia japonica</name>
    <name type="common">Japanese beetle</name>
    <dbReference type="NCBI Taxonomy" id="7064"/>
    <lineage>
        <taxon>Eukaryota</taxon>
        <taxon>Metazoa</taxon>
        <taxon>Ecdysozoa</taxon>
        <taxon>Arthropoda</taxon>
        <taxon>Hexapoda</taxon>
        <taxon>Insecta</taxon>
        <taxon>Pterygota</taxon>
        <taxon>Neoptera</taxon>
        <taxon>Endopterygota</taxon>
        <taxon>Coleoptera</taxon>
        <taxon>Polyphaga</taxon>
        <taxon>Scarabaeiformia</taxon>
        <taxon>Scarabaeidae</taxon>
        <taxon>Rutelinae</taxon>
        <taxon>Popillia</taxon>
    </lineage>
</organism>
<dbReference type="Pfam" id="PF14223">
    <property type="entry name" value="Retrotran_gag_2"/>
    <property type="match status" value="1"/>
</dbReference>
<accession>A0AAW1N7D8</accession>
<dbReference type="EMBL" id="JASPKY010000008">
    <property type="protein sequence ID" value="KAK9754364.1"/>
    <property type="molecule type" value="Genomic_DNA"/>
</dbReference>
<protein>
    <submittedName>
        <fullName evidence="1">Uncharacterized protein</fullName>
    </submittedName>
</protein>
<gene>
    <name evidence="1" type="ORF">QE152_g1357</name>
</gene>
<keyword evidence="2" id="KW-1185">Reference proteome</keyword>
<evidence type="ECO:0000313" key="1">
    <source>
        <dbReference type="EMBL" id="KAK9754364.1"/>
    </source>
</evidence>
<evidence type="ECO:0000313" key="2">
    <source>
        <dbReference type="Proteomes" id="UP001458880"/>
    </source>
</evidence>
<dbReference type="AlphaFoldDB" id="A0AAW1N7D8"/>
<sequence length="126" mass="14354">MTAESHNVVSMNKLNNNNWNVWKFQIEVILIAKDLYDIVNGTSKQLTGGIAKDLYDIVNGTSKQLTGGAELIAKWKLRDAKAQEALVTRMEEGPLAHIMQCPFACEMWKKLESIYDRQSVVWKRGR</sequence>
<dbReference type="Proteomes" id="UP001458880">
    <property type="component" value="Unassembled WGS sequence"/>
</dbReference>
<reference evidence="1 2" key="1">
    <citation type="journal article" date="2024" name="BMC Genomics">
        <title>De novo assembly and annotation of Popillia japonica's genome with initial clues to its potential as an invasive pest.</title>
        <authorList>
            <person name="Cucini C."/>
            <person name="Boschi S."/>
            <person name="Funari R."/>
            <person name="Cardaioli E."/>
            <person name="Iannotti N."/>
            <person name="Marturano G."/>
            <person name="Paoli F."/>
            <person name="Bruttini M."/>
            <person name="Carapelli A."/>
            <person name="Frati F."/>
            <person name="Nardi F."/>
        </authorList>
    </citation>
    <scope>NUCLEOTIDE SEQUENCE [LARGE SCALE GENOMIC DNA]</scope>
    <source>
        <strain evidence="1">DMR45628</strain>
    </source>
</reference>
<proteinExistence type="predicted"/>
<name>A0AAW1N7D8_POPJA</name>